<keyword evidence="3 7" id="KW-0378">Hydrolase</keyword>
<reference evidence="8" key="1">
    <citation type="journal article" date="2019" name="Int. J. Syst. Evol. Microbiol.">
        <title>The Global Catalogue of Microorganisms (GCM) 10K type strain sequencing project: providing services to taxonomists for standard genome sequencing and annotation.</title>
        <authorList>
            <consortium name="The Broad Institute Genomics Platform"/>
            <consortium name="The Broad Institute Genome Sequencing Center for Infectious Disease"/>
            <person name="Wu L."/>
            <person name="Ma J."/>
        </authorList>
    </citation>
    <scope>NUCLEOTIDE SEQUENCE [LARGE SCALE GENOMIC DNA]</scope>
    <source>
        <strain evidence="8">NBRC 106593</strain>
    </source>
</reference>
<dbReference type="EMBL" id="JBHSWJ010000002">
    <property type="protein sequence ID" value="MFC6712651.1"/>
    <property type="molecule type" value="Genomic_DNA"/>
</dbReference>
<keyword evidence="8" id="KW-1185">Reference proteome</keyword>
<comment type="similarity">
    <text evidence="1">Belongs to the peptidase S33 family.</text>
</comment>
<evidence type="ECO:0000256" key="5">
    <source>
        <dbReference type="SAM" id="SignalP"/>
    </source>
</evidence>
<evidence type="ECO:0000256" key="3">
    <source>
        <dbReference type="ARBA" id="ARBA00022801"/>
    </source>
</evidence>
<dbReference type="InterPro" id="IPR029058">
    <property type="entry name" value="AB_hydrolase_fold"/>
</dbReference>
<feature type="domain" description="Peptidase S33 tripeptidyl aminopeptidase-like C-terminal" evidence="6">
    <location>
        <begin position="416"/>
        <end position="518"/>
    </location>
</feature>
<evidence type="ECO:0000259" key="6">
    <source>
        <dbReference type="Pfam" id="PF08386"/>
    </source>
</evidence>
<organism evidence="7 8">
    <name type="scientific">Branchiibius cervicis</name>
    <dbReference type="NCBI Taxonomy" id="908252"/>
    <lineage>
        <taxon>Bacteria</taxon>
        <taxon>Bacillati</taxon>
        <taxon>Actinomycetota</taxon>
        <taxon>Actinomycetes</taxon>
        <taxon>Micrococcales</taxon>
        <taxon>Dermacoccaceae</taxon>
        <taxon>Branchiibius</taxon>
    </lineage>
</organism>
<protein>
    <submittedName>
        <fullName evidence="7">Alpha/beta hydrolase</fullName>
    </submittedName>
</protein>
<feature type="chain" id="PRO_5045732292" evidence="5">
    <location>
        <begin position="22"/>
        <end position="518"/>
    </location>
</feature>
<dbReference type="GO" id="GO:0016787">
    <property type="term" value="F:hydrolase activity"/>
    <property type="evidence" value="ECO:0007669"/>
    <property type="project" value="UniProtKB-KW"/>
</dbReference>
<evidence type="ECO:0000313" key="7">
    <source>
        <dbReference type="EMBL" id="MFC6712651.1"/>
    </source>
</evidence>
<dbReference type="SUPFAM" id="SSF53474">
    <property type="entry name" value="alpha/beta-Hydrolases"/>
    <property type="match status" value="1"/>
</dbReference>
<evidence type="ECO:0000256" key="2">
    <source>
        <dbReference type="ARBA" id="ARBA00022729"/>
    </source>
</evidence>
<name>A0ABW2ANW1_9MICO</name>
<feature type="signal peptide" evidence="5">
    <location>
        <begin position="1"/>
        <end position="21"/>
    </location>
</feature>
<comment type="caution">
    <text evidence="7">The sequence shown here is derived from an EMBL/GenBank/DDBJ whole genome shotgun (WGS) entry which is preliminary data.</text>
</comment>
<evidence type="ECO:0000313" key="8">
    <source>
        <dbReference type="Proteomes" id="UP001596356"/>
    </source>
</evidence>
<dbReference type="Gene3D" id="3.40.50.1820">
    <property type="entry name" value="alpha/beta hydrolase"/>
    <property type="match status" value="1"/>
</dbReference>
<dbReference type="InterPro" id="IPR051601">
    <property type="entry name" value="Serine_prot/Carboxylest_S33"/>
</dbReference>
<keyword evidence="2 5" id="KW-0732">Signal</keyword>
<dbReference type="PANTHER" id="PTHR43248:SF29">
    <property type="entry name" value="TRIPEPTIDYL AMINOPEPTIDASE"/>
    <property type="match status" value="1"/>
</dbReference>
<feature type="region of interest" description="Disordered" evidence="4">
    <location>
        <begin position="32"/>
        <end position="52"/>
    </location>
</feature>
<dbReference type="InterPro" id="IPR013595">
    <property type="entry name" value="Pept_S33_TAP-like_C"/>
</dbReference>
<evidence type="ECO:0000256" key="1">
    <source>
        <dbReference type="ARBA" id="ARBA00010088"/>
    </source>
</evidence>
<gene>
    <name evidence="7" type="ORF">ACFQBT_01810</name>
</gene>
<dbReference type="Proteomes" id="UP001596356">
    <property type="component" value="Unassembled WGS sequence"/>
</dbReference>
<accession>A0ABW2ANW1</accession>
<sequence length="518" mass="53459">MRFSRTILHSAAAIVAVGGLAACSSTVTVQPATSSSTSATTSASTGSATSSPGATDLGQYYSQKLTWQDCGGVQCAKLKVPVDYANPTSSIEIAVSKVAASGTKKGTLVVNPGGPGGSGYDYAAAADQIVSSAIRSQFDVVGFDPRGVGRSAPITCVDDTTMDSWLGADPTPNGTAGAQELLTQSKEFADSCKTKAGPLLAHVSTIDVAKDMDILRAALGEDKLDYLGKSYGTLIGSVYAGMFPGKVGRFVLDGVVPPDITSEQMNLGQAKGFEQATRAYVSNCVAGGSCPLGSDVDSGMTRIRSFLNGLDANPLPVSGNADVTKLTEGWASYGIAEAMYSKDLWPVLTDAFKSAFEGDGNPMMDLANQYAQRNADGSYSGNLMQVINPVSCLDRGGSADLAATEKEAAEFAKQAPTWGPMLAWGSLVCGVWPYQPDKPLGKITAAGSGPILVVGTTRDPATPYAWSQQLAAELADGHLLTYDGDGHTAYFSQGSSCVDNTVDAYLISGTVPPDGKAC</sequence>
<dbReference type="Pfam" id="PF08386">
    <property type="entry name" value="Abhydrolase_4"/>
    <property type="match status" value="1"/>
</dbReference>
<evidence type="ECO:0000256" key="4">
    <source>
        <dbReference type="SAM" id="MobiDB-lite"/>
    </source>
</evidence>
<dbReference type="PROSITE" id="PS51257">
    <property type="entry name" value="PROKAR_LIPOPROTEIN"/>
    <property type="match status" value="1"/>
</dbReference>
<proteinExistence type="inferred from homology"/>
<dbReference type="PANTHER" id="PTHR43248">
    <property type="entry name" value="2-SUCCINYL-6-HYDROXY-2,4-CYCLOHEXADIENE-1-CARBOXYLATE SYNTHASE"/>
    <property type="match status" value="1"/>
</dbReference>
<dbReference type="RefSeq" id="WP_377820122.1">
    <property type="nucleotide sequence ID" value="NZ_JBHSWJ010000002.1"/>
</dbReference>